<keyword evidence="1" id="KW-1133">Transmembrane helix</keyword>
<evidence type="ECO:0000313" key="2">
    <source>
        <dbReference type="EMBL" id="KAF9423852.1"/>
    </source>
</evidence>
<accession>A0A835GU36</accession>
<proteinExistence type="predicted"/>
<dbReference type="AlphaFoldDB" id="A0A835GU36"/>
<sequence>MDRRDVTSLHLVVPETLWCVPWLTARVRRLSLPVDVAQAVEFLNTRIKRQAMIAPGAKNRCPNGYVSFNEKCIQCDKYLQESTNMLVPQECSNASGWNTQPYYCIYFLIIILLTILNKINLPF</sequence>
<comment type="caution">
    <text evidence="2">The sequence shown here is derived from an EMBL/GenBank/DDBJ whole genome shotgun (WGS) entry which is preliminary data.</text>
</comment>
<evidence type="ECO:0000256" key="1">
    <source>
        <dbReference type="SAM" id="Phobius"/>
    </source>
</evidence>
<reference evidence="2" key="1">
    <citation type="submission" date="2020-08" db="EMBL/GenBank/DDBJ databases">
        <title>Spodoptera exigua strain:BAW_Kor-Di-RS1 Genome sequencing and assembly.</title>
        <authorList>
            <person name="Kim J."/>
            <person name="Nam H.Y."/>
            <person name="Kwon M."/>
            <person name="Choi J.H."/>
            <person name="Cho S.R."/>
            <person name="Kim G.-H."/>
        </authorList>
    </citation>
    <scope>NUCLEOTIDE SEQUENCE</scope>
    <source>
        <strain evidence="2">BAW_Kor-Di-RS1</strain>
        <tissue evidence="2">Whole-body</tissue>
    </source>
</reference>
<dbReference type="Proteomes" id="UP000648187">
    <property type="component" value="Unassembled WGS sequence"/>
</dbReference>
<keyword evidence="1" id="KW-0472">Membrane</keyword>
<protein>
    <submittedName>
        <fullName evidence="2">Uncharacterized protein</fullName>
    </submittedName>
</protein>
<evidence type="ECO:0000313" key="3">
    <source>
        <dbReference type="Proteomes" id="UP000648187"/>
    </source>
</evidence>
<feature type="transmembrane region" description="Helical" evidence="1">
    <location>
        <begin position="102"/>
        <end position="121"/>
    </location>
</feature>
<gene>
    <name evidence="2" type="ORF">HW555_000910</name>
</gene>
<dbReference type="EMBL" id="JACKWZ010000006">
    <property type="protein sequence ID" value="KAF9423852.1"/>
    <property type="molecule type" value="Genomic_DNA"/>
</dbReference>
<keyword evidence="1" id="KW-0812">Transmembrane</keyword>
<keyword evidence="3" id="KW-1185">Reference proteome</keyword>
<name>A0A835GU36_SPOEX</name>
<organism evidence="2 3">
    <name type="scientific">Spodoptera exigua</name>
    <name type="common">Beet armyworm</name>
    <name type="synonym">Noctua fulgens</name>
    <dbReference type="NCBI Taxonomy" id="7107"/>
    <lineage>
        <taxon>Eukaryota</taxon>
        <taxon>Metazoa</taxon>
        <taxon>Ecdysozoa</taxon>
        <taxon>Arthropoda</taxon>
        <taxon>Hexapoda</taxon>
        <taxon>Insecta</taxon>
        <taxon>Pterygota</taxon>
        <taxon>Neoptera</taxon>
        <taxon>Endopterygota</taxon>
        <taxon>Lepidoptera</taxon>
        <taxon>Glossata</taxon>
        <taxon>Ditrysia</taxon>
        <taxon>Noctuoidea</taxon>
        <taxon>Noctuidae</taxon>
        <taxon>Amphipyrinae</taxon>
        <taxon>Spodoptera</taxon>
    </lineage>
</organism>